<dbReference type="KEGG" id="smon:AWR27_15095"/>
<name>A0A1P9WYS1_9BACT</name>
<dbReference type="AlphaFoldDB" id="A0A1P9WYS1"/>
<reference evidence="1 2" key="1">
    <citation type="submission" date="2016-01" db="EMBL/GenBank/DDBJ databases">
        <authorList>
            <person name="Oliw E.H."/>
        </authorList>
    </citation>
    <scope>NUCLEOTIDE SEQUENCE [LARGE SCALE GENOMIC DNA]</scope>
    <source>
        <strain evidence="1 2">DY10</strain>
    </source>
</reference>
<dbReference type="OrthoDB" id="1090083at2"/>
<proteinExistence type="predicted"/>
<dbReference type="STRING" id="1178516.AWR27_15095"/>
<dbReference type="Proteomes" id="UP000187941">
    <property type="component" value="Chromosome"/>
</dbReference>
<protein>
    <submittedName>
        <fullName evidence="1">Uncharacterized protein</fullName>
    </submittedName>
</protein>
<dbReference type="RefSeq" id="WP_077131958.1">
    <property type="nucleotide sequence ID" value="NZ_CP014263.1"/>
</dbReference>
<organism evidence="1 2">
    <name type="scientific">Spirosoma montaniterrae</name>
    <dbReference type="NCBI Taxonomy" id="1178516"/>
    <lineage>
        <taxon>Bacteria</taxon>
        <taxon>Pseudomonadati</taxon>
        <taxon>Bacteroidota</taxon>
        <taxon>Cytophagia</taxon>
        <taxon>Cytophagales</taxon>
        <taxon>Cytophagaceae</taxon>
        <taxon>Spirosoma</taxon>
    </lineage>
</organism>
<dbReference type="EMBL" id="CP014263">
    <property type="protein sequence ID" value="AQG80531.1"/>
    <property type="molecule type" value="Genomic_DNA"/>
</dbReference>
<keyword evidence="2" id="KW-1185">Reference proteome</keyword>
<gene>
    <name evidence="1" type="ORF">AWR27_15095</name>
</gene>
<evidence type="ECO:0000313" key="2">
    <source>
        <dbReference type="Proteomes" id="UP000187941"/>
    </source>
</evidence>
<evidence type="ECO:0000313" key="1">
    <source>
        <dbReference type="EMBL" id="AQG80531.1"/>
    </source>
</evidence>
<sequence>MLDTREQIKSRMLREAARQWGYTDAQMDTTAFDPLVDLLVGALATESERVYQAVHESRGRILERLVQLLLPEVVTGPRPAHAIMTAQALDLTAEVRREDALTARHPQTGEEVGLSAAGRFPLVNGRVTCLAAGTQLWRFDDYQNRLPIGQAPPHRRLPDYTLWIGLEMLGAPLPGESTLDAGSPGVDALRFYFDWKNLPNAQQYAQAMAQSRWFVGDRPLPFTTGYGPLPDDAPTELIRTIEQHALRYYRSQFITLTGAGLAGQPGLPTPAPLANAFETVLPGLPPMTWLRVELPPVFGTDTLTRTDCVLNAFPVLNRQLVRATFRLSGLFNVFPLTTDRPLLDIADVTDSDGNTYRPFTETSADATEARTFAVRQQGVGRFDARDAYALVNHMADQLRDESVAFVGLGQDSLQTQVEDIRRILQRIRQNLPNANTAADPTPFLVINNAPANGTLFVNYWATSAERANRLPGGTRIDTQAVLFRREGMQLLSPLVGGAARLDPSGSLPVFRRALLTRGRALTVEDIRAIALSLYPDAIADVTVQKGVTVPTDPRQGLTRTLDVRLSFRPGARLLPDEQAQLCREVAALLDGQWAGVLPLRVFPADVNSTVP</sequence>
<accession>A0A1P9WYS1</accession>